<feature type="coiled-coil region" evidence="1">
    <location>
        <begin position="588"/>
        <end position="622"/>
    </location>
</feature>
<feature type="coiled-coil region" evidence="1">
    <location>
        <begin position="694"/>
        <end position="728"/>
    </location>
</feature>
<name>A0AAN9YCM6_9PEZI</name>
<evidence type="ECO:0000256" key="1">
    <source>
        <dbReference type="SAM" id="Coils"/>
    </source>
</evidence>
<dbReference type="AlphaFoldDB" id="A0AAN9YCM6"/>
<evidence type="ECO:0000313" key="4">
    <source>
        <dbReference type="Proteomes" id="UP001320245"/>
    </source>
</evidence>
<sequence>MSETRARQNMRAQNSKSAEDHDDDNDDKERPRKRTRRDHFQARSNNTSTVVRGERTLSPIPLVQSDIGGAPLPRVTRHTSRKVLEAQNGPIEGEDSAPNVFPKTPSSPSQANNGGGQEQADVPGLRALKSRIAELEHEKDEYRANLHKEKATSMSLRAQILLSQATASSEHVAGVTNPRERPPDEQYSRQVLDGDYHAEQLQKELEQLWEDLAQLPGARKTRKRFACLAGKDINLQKENEELIREKKTLTDEVRDLAAQSAKLLSERDTAMKELTETKKQKHENENIQSSRLSELERDLREAHVTSQKASSDYEERLSSLRKTNSALRKVAKIISLPKAAIELQEASEGEQDLPSNIQMLEAGLAELQSRNKELEWQVAEKTEVQRQLDIVKATLKKAEESNALKDQATKKMTTLECVKRQLEFENDEQKRKNSVLKERVADLQKRRREMVEKKKELQTRLLDAEAKIASLTEANDAAKASDRSLQEENLKNINEIEHLKARVCSLEEISAAAKACEQSIQEEKSEYMTEVSHLEAKVKQQAEKENALATKIKSLAMDLEAKKQEVIILKGQVRESEAGLASSHSQHVAALQNERKQHTEILAILETQVQESNDKMRKMDAQYEKCIQDRDDRIEALTTTIQNDKAAHDDQMVKSSMEARTLRDQNQRLNETLEGRVKTIQETKMQLKYWEKKFNDEERTRQELDKTIRELEMRLEAQGEDLQAAQGQWEDKIADAIKQTDDTLRKFMDTRFCELDLAYKNWTQEIQQKFDNFLGCVRSQIGRKIEERHPEDEDEIADDSLTVERLQEMLKLKLDYVERELNWYREKFVEKQEHLKEAVEQRQAAEDRLRGLRDVICVDWPPSLNEV</sequence>
<reference evidence="3 4" key="1">
    <citation type="journal article" date="2023" name="PLoS ONE">
        <title>Cytospora paraplurivora sp. nov. isolated from orchards with fruit tree decline syndrome in Ontario, Canada.</title>
        <authorList>
            <person name="Ilyukhin E."/>
            <person name="Nguyen H.D.T."/>
            <person name="Castle A.J."/>
            <person name="Ellouze W."/>
        </authorList>
    </citation>
    <scope>NUCLEOTIDE SEQUENCE [LARGE SCALE GENOMIC DNA]</scope>
    <source>
        <strain evidence="3 4">FDS-564</strain>
    </source>
</reference>
<feature type="coiled-coil region" evidence="1">
    <location>
        <begin position="828"/>
        <end position="855"/>
    </location>
</feature>
<proteinExistence type="predicted"/>
<evidence type="ECO:0000256" key="2">
    <source>
        <dbReference type="SAM" id="MobiDB-lite"/>
    </source>
</evidence>
<feature type="region of interest" description="Disordered" evidence="2">
    <location>
        <begin position="1"/>
        <end position="122"/>
    </location>
</feature>
<keyword evidence="1" id="KW-0175">Coiled coil</keyword>
<feature type="coiled-coil region" evidence="1">
    <location>
        <begin position="232"/>
        <end position="266"/>
    </location>
</feature>
<dbReference type="Gene3D" id="1.10.287.1490">
    <property type="match status" value="1"/>
</dbReference>
<feature type="coiled-coil region" evidence="1">
    <location>
        <begin position="357"/>
        <end position="481"/>
    </location>
</feature>
<keyword evidence="4" id="KW-1185">Reference proteome</keyword>
<feature type="coiled-coil region" evidence="1">
    <location>
        <begin position="125"/>
        <end position="152"/>
    </location>
</feature>
<gene>
    <name evidence="3" type="ORF">SLS53_007898</name>
</gene>
<feature type="coiled-coil region" evidence="1">
    <location>
        <begin position="506"/>
        <end position="544"/>
    </location>
</feature>
<evidence type="ECO:0000313" key="3">
    <source>
        <dbReference type="EMBL" id="KAK7734250.1"/>
    </source>
</evidence>
<organism evidence="3 4">
    <name type="scientific">Cytospora paraplurivora</name>
    <dbReference type="NCBI Taxonomy" id="2898453"/>
    <lineage>
        <taxon>Eukaryota</taxon>
        <taxon>Fungi</taxon>
        <taxon>Dikarya</taxon>
        <taxon>Ascomycota</taxon>
        <taxon>Pezizomycotina</taxon>
        <taxon>Sordariomycetes</taxon>
        <taxon>Sordariomycetidae</taxon>
        <taxon>Diaporthales</taxon>
        <taxon>Cytosporaceae</taxon>
        <taxon>Cytospora</taxon>
    </lineage>
</organism>
<dbReference type="EMBL" id="JAJSPL020000043">
    <property type="protein sequence ID" value="KAK7734250.1"/>
    <property type="molecule type" value="Genomic_DNA"/>
</dbReference>
<comment type="caution">
    <text evidence="3">The sequence shown here is derived from an EMBL/GenBank/DDBJ whole genome shotgun (WGS) entry which is preliminary data.</text>
</comment>
<accession>A0AAN9YCM6</accession>
<dbReference type="Proteomes" id="UP001320245">
    <property type="component" value="Unassembled WGS sequence"/>
</dbReference>
<protein>
    <submittedName>
        <fullName evidence="3">Uncharacterized protein</fullName>
    </submittedName>
</protein>